<keyword evidence="7" id="KW-1185">Reference proteome</keyword>
<gene>
    <name evidence="6" type="ORF">PLXY2_LOCUS2369</name>
</gene>
<comment type="function">
    <text evidence="4">Required for normal mitochondrial ribosome function and mitochondrial translation. May play a role in ribosome biogenesis by preventing premature association of the 28S and 39S ribosomal subunits. Interacts with mitochondrial ribosomal protein uL14m (MRPL14), probably blocking formation of intersubunit bridge B8, preventing association of the 28S and 39S ribosomal subunits. Addition to isolated mitochondrial ribosomal subunits partially inhibits translation, probably by interfering with the association of the 28S and 39S ribosomal subunits and the formation of functional ribosomes. May also participate in the assembly and/or regulation of the stability of the large subunit of the mitochondrial ribosome. May function as a ribosomal silencing factor.</text>
</comment>
<dbReference type="Pfam" id="PF02410">
    <property type="entry name" value="RsfS"/>
    <property type="match status" value="1"/>
</dbReference>
<dbReference type="Proteomes" id="UP000653454">
    <property type="component" value="Unassembled WGS sequence"/>
</dbReference>
<dbReference type="InterPro" id="IPR004394">
    <property type="entry name" value="Iojap/RsfS/C7orf30"/>
</dbReference>
<dbReference type="AlphaFoldDB" id="A0A8S4DHI8"/>
<dbReference type="OrthoDB" id="21330at2759"/>
<comment type="subcellular location">
    <subcellularLocation>
        <location evidence="1">Mitochondrion</location>
    </subcellularLocation>
</comment>
<dbReference type="KEGG" id="pxy:105394548"/>
<evidence type="ECO:0000256" key="5">
    <source>
        <dbReference type="ARBA" id="ARBA00073331"/>
    </source>
</evidence>
<reference evidence="6" key="1">
    <citation type="submission" date="2020-11" db="EMBL/GenBank/DDBJ databases">
        <authorList>
            <person name="Whiteford S."/>
        </authorList>
    </citation>
    <scope>NUCLEOTIDE SEQUENCE</scope>
</reference>
<dbReference type="GO" id="GO:0090071">
    <property type="term" value="P:negative regulation of ribosome biogenesis"/>
    <property type="evidence" value="ECO:0007669"/>
    <property type="project" value="TreeGrafter"/>
</dbReference>
<dbReference type="InterPro" id="IPR043519">
    <property type="entry name" value="NT_sf"/>
</dbReference>
<evidence type="ECO:0000313" key="7">
    <source>
        <dbReference type="Proteomes" id="UP000653454"/>
    </source>
</evidence>
<comment type="similarity">
    <text evidence="2">Belongs to the Iojap/RsfS family.</text>
</comment>
<evidence type="ECO:0000256" key="4">
    <source>
        <dbReference type="ARBA" id="ARBA00053669"/>
    </source>
</evidence>
<dbReference type="GO" id="GO:0017148">
    <property type="term" value="P:negative regulation of translation"/>
    <property type="evidence" value="ECO:0007669"/>
    <property type="project" value="TreeGrafter"/>
</dbReference>
<proteinExistence type="inferred from homology"/>
<evidence type="ECO:0000256" key="3">
    <source>
        <dbReference type="ARBA" id="ARBA00023128"/>
    </source>
</evidence>
<dbReference type="GO" id="GO:0005739">
    <property type="term" value="C:mitochondrion"/>
    <property type="evidence" value="ECO:0007669"/>
    <property type="project" value="UniProtKB-SubCell"/>
</dbReference>
<dbReference type="FunFam" id="3.30.460.10:FF:000018">
    <property type="entry name" value="Mitochondrial assembly of ribosomal large subunit 1"/>
    <property type="match status" value="1"/>
</dbReference>
<dbReference type="PANTHER" id="PTHR21043:SF0">
    <property type="entry name" value="MITOCHONDRIAL ASSEMBLY OF RIBOSOMAL LARGE SUBUNIT PROTEIN 1"/>
    <property type="match status" value="1"/>
</dbReference>
<evidence type="ECO:0000256" key="1">
    <source>
        <dbReference type="ARBA" id="ARBA00004173"/>
    </source>
</evidence>
<dbReference type="SUPFAM" id="SSF81301">
    <property type="entry name" value="Nucleotidyltransferase"/>
    <property type="match status" value="1"/>
</dbReference>
<dbReference type="NCBIfam" id="TIGR00090">
    <property type="entry name" value="rsfS_iojap_ybeB"/>
    <property type="match status" value="1"/>
</dbReference>
<dbReference type="PANTHER" id="PTHR21043">
    <property type="entry name" value="IOJAP SUPERFAMILY ORTHOLOG"/>
    <property type="match status" value="1"/>
</dbReference>
<dbReference type="HAMAP" id="MF_01477">
    <property type="entry name" value="Iojap_RsfS"/>
    <property type="match status" value="1"/>
</dbReference>
<comment type="caution">
    <text evidence="6">The sequence shown here is derived from an EMBL/GenBank/DDBJ whole genome shotgun (WGS) entry which is preliminary data.</text>
</comment>
<name>A0A8S4DHI8_PLUXY</name>
<dbReference type="GO" id="GO:0043023">
    <property type="term" value="F:ribosomal large subunit binding"/>
    <property type="evidence" value="ECO:0007669"/>
    <property type="project" value="TreeGrafter"/>
</dbReference>
<dbReference type="EMBL" id="CAJHNJ030000005">
    <property type="protein sequence ID" value="CAG9099858.1"/>
    <property type="molecule type" value="Genomic_DNA"/>
</dbReference>
<accession>A0A8S4DHI8</accession>
<evidence type="ECO:0000256" key="2">
    <source>
        <dbReference type="ARBA" id="ARBA00010574"/>
    </source>
</evidence>
<keyword evidence="3" id="KW-0496">Mitochondrion</keyword>
<organism evidence="6 7">
    <name type="scientific">Plutella xylostella</name>
    <name type="common">Diamondback moth</name>
    <name type="synonym">Plutella maculipennis</name>
    <dbReference type="NCBI Taxonomy" id="51655"/>
    <lineage>
        <taxon>Eukaryota</taxon>
        <taxon>Metazoa</taxon>
        <taxon>Ecdysozoa</taxon>
        <taxon>Arthropoda</taxon>
        <taxon>Hexapoda</taxon>
        <taxon>Insecta</taxon>
        <taxon>Pterygota</taxon>
        <taxon>Neoptera</taxon>
        <taxon>Endopterygota</taxon>
        <taxon>Lepidoptera</taxon>
        <taxon>Glossata</taxon>
        <taxon>Ditrysia</taxon>
        <taxon>Yponomeutoidea</taxon>
        <taxon>Plutellidae</taxon>
        <taxon>Plutella</taxon>
    </lineage>
</organism>
<sequence>MSMATIFRNIRSSKLPNLIRVINVHNQQSAEHIKNVHSGVCLRNPRQIHKPNSRTSPAIASKYQIINEENSQIIENTDTEMLFQYEEKEKYPLLSDEFDGINLERGKTGVFEIEDLVELLQRENSKDIFVASVPKEINYVSYICVVSARSKRHITALAEFVRKVYKKKCYKSDQIPRLEGKDSDEWVAIDLGNIALHIFSEKTRQVYDLESLWSVGPEHDDQVRKKNEIVDIFENYSAYLKDLKPLA</sequence>
<evidence type="ECO:0000313" key="6">
    <source>
        <dbReference type="EMBL" id="CAG9099858.1"/>
    </source>
</evidence>
<dbReference type="Gene3D" id="3.30.460.10">
    <property type="entry name" value="Beta Polymerase, domain 2"/>
    <property type="match status" value="1"/>
</dbReference>
<protein>
    <recommendedName>
        <fullName evidence="5">Mitochondrial assembly of ribosomal large subunit protein 1</fullName>
    </recommendedName>
</protein>